<dbReference type="GO" id="GO:0004177">
    <property type="term" value="F:aminopeptidase activity"/>
    <property type="evidence" value="ECO:0007669"/>
    <property type="project" value="UniProtKB-KW"/>
</dbReference>
<evidence type="ECO:0000313" key="8">
    <source>
        <dbReference type="EMBL" id="CAB3988877.1"/>
    </source>
</evidence>
<evidence type="ECO:0000256" key="3">
    <source>
        <dbReference type="ARBA" id="ARBA00022801"/>
    </source>
</evidence>
<evidence type="ECO:0000256" key="1">
    <source>
        <dbReference type="ARBA" id="ARBA00022438"/>
    </source>
</evidence>
<proteinExistence type="inferred from homology"/>
<evidence type="ECO:0000256" key="5">
    <source>
        <dbReference type="ARBA" id="ARBA00034848"/>
    </source>
</evidence>
<organism evidence="8 9">
    <name type="scientific">Paramuricea clavata</name>
    <name type="common">Red gorgonian</name>
    <name type="synonym">Violescent sea-whip</name>
    <dbReference type="NCBI Taxonomy" id="317549"/>
    <lineage>
        <taxon>Eukaryota</taxon>
        <taxon>Metazoa</taxon>
        <taxon>Cnidaria</taxon>
        <taxon>Anthozoa</taxon>
        <taxon>Octocorallia</taxon>
        <taxon>Malacalcyonacea</taxon>
        <taxon>Plexauridae</taxon>
        <taxon>Paramuricea</taxon>
    </lineage>
</organism>
<evidence type="ECO:0000256" key="6">
    <source>
        <dbReference type="ARBA" id="ARBA00034908"/>
    </source>
</evidence>
<name>A0A6S7GR56_PARCT</name>
<evidence type="ECO:0000256" key="4">
    <source>
        <dbReference type="ARBA" id="ARBA00034725"/>
    </source>
</evidence>
<keyword evidence="3" id="KW-0378">Hydrolase</keyword>
<dbReference type="EMBL" id="CACRXK020001399">
    <property type="protein sequence ID" value="CAB3988877.1"/>
    <property type="molecule type" value="Genomic_DNA"/>
</dbReference>
<keyword evidence="1" id="KW-0031">Aminopeptidase</keyword>
<comment type="catalytic activity">
    <reaction evidence="7">
        <text>N-terminal N(alpha)-acetyl-L-cysteinyl-L-aspartyl-[protein] + H2O = N-terminal L-aspartyl-[protein] + N-acetyl-L-cysteine</text>
        <dbReference type="Rhea" id="RHEA:74579"/>
        <dbReference type="Rhea" id="RHEA-COMP:12669"/>
        <dbReference type="Rhea" id="RHEA-COMP:18395"/>
        <dbReference type="ChEBI" id="CHEBI:15377"/>
        <dbReference type="ChEBI" id="CHEBI:64720"/>
        <dbReference type="ChEBI" id="CHEBI:78236"/>
        <dbReference type="ChEBI" id="CHEBI:193599"/>
    </reaction>
    <physiologicalReaction direction="left-to-right" evidence="7">
        <dbReference type="Rhea" id="RHEA:74580"/>
    </physiologicalReaction>
</comment>
<evidence type="ECO:0000256" key="2">
    <source>
        <dbReference type="ARBA" id="ARBA00022670"/>
    </source>
</evidence>
<dbReference type="InterPro" id="IPR040043">
    <property type="entry name" value="ACTMAP"/>
</dbReference>
<dbReference type="OrthoDB" id="198816at2759"/>
<gene>
    <name evidence="8" type="ORF">PACLA_8A074890</name>
</gene>
<comment type="caution">
    <text evidence="8">The sequence shown here is derived from an EMBL/GenBank/DDBJ whole genome shotgun (WGS) entry which is preliminary data.</text>
</comment>
<reference evidence="8" key="1">
    <citation type="submission" date="2020-04" db="EMBL/GenBank/DDBJ databases">
        <authorList>
            <person name="Alioto T."/>
            <person name="Alioto T."/>
            <person name="Gomez Garrido J."/>
        </authorList>
    </citation>
    <scope>NUCLEOTIDE SEQUENCE</scope>
    <source>
        <strain evidence="8">A484AB</strain>
    </source>
</reference>
<protein>
    <recommendedName>
        <fullName evidence="5">Actin maturation protease</fullName>
    </recommendedName>
    <alternativeName>
        <fullName evidence="6">Actin aminopeptidase ACTMAP</fullName>
    </alternativeName>
</protein>
<dbReference type="PANTHER" id="PTHR28631:SF1">
    <property type="entry name" value="ACTIN MATURATION PROTEASE"/>
    <property type="match status" value="1"/>
</dbReference>
<keyword evidence="9" id="KW-1185">Reference proteome</keyword>
<accession>A0A6S7GR56</accession>
<evidence type="ECO:0000313" key="9">
    <source>
        <dbReference type="Proteomes" id="UP001152795"/>
    </source>
</evidence>
<comment type="similarity">
    <text evidence="4">Belongs to the ACTMAP family.</text>
</comment>
<keyword evidence="2" id="KW-0645">Protease</keyword>
<sequence>MEVKIDKKEIHNIPAVPTAPPPPTLRNEISLSHGKNLMKSAASLIGNGDDKIMKECALNVCQNFLHRYETDGCNLSWFYHNNDVQAFLQDGPTCGLVALKLAADILKISPSKSTKEIEDLVKVAQENGFTCHGEMFSAWDMGSLAKKYYKLKFDVVSNGLEDYMQLIKHLYRGYPVLVPYDADRNHEPCLKRGHKAHWAVITGFLIGLKDENISLTDVPTDGRDGTDTSIHPFHLAEGQIPGLFETKHLFLLARQGKSRHYAVWHWVNLNNSNKNLFEFDQAGISDSEKTKCIFTEGVQPGLCSKVVLLFP</sequence>
<dbReference type="Pfam" id="PF21646">
    <property type="entry name" value="ACTMAP-like_C"/>
    <property type="match status" value="1"/>
</dbReference>
<dbReference type="Proteomes" id="UP001152795">
    <property type="component" value="Unassembled WGS sequence"/>
</dbReference>
<dbReference type="GO" id="GO:0006508">
    <property type="term" value="P:proteolysis"/>
    <property type="evidence" value="ECO:0007669"/>
    <property type="project" value="UniProtKB-KW"/>
</dbReference>
<dbReference type="PANTHER" id="PTHR28631">
    <property type="entry name" value="UPF0692 PROTEIN C19ORF54"/>
    <property type="match status" value="1"/>
</dbReference>
<dbReference type="AlphaFoldDB" id="A0A6S7GR56"/>
<evidence type="ECO:0000256" key="7">
    <source>
        <dbReference type="ARBA" id="ARBA00049041"/>
    </source>
</evidence>